<reference evidence="3 5" key="1">
    <citation type="submission" date="2023-07" db="EMBL/GenBank/DDBJ databases">
        <authorList>
            <person name="Peeters C."/>
        </authorList>
    </citation>
    <scope>NUCLEOTIDE SEQUENCE</scope>
    <source>
        <strain evidence="2 5">LMG 18095</strain>
        <strain evidence="3">R-77560</strain>
    </source>
</reference>
<evidence type="ECO:0000313" key="4">
    <source>
        <dbReference type="Proteomes" id="UP001189756"/>
    </source>
</evidence>
<dbReference type="Proteomes" id="UP001189756">
    <property type="component" value="Unassembled WGS sequence"/>
</dbReference>
<protein>
    <submittedName>
        <fullName evidence="3">Uncharacterized protein</fullName>
    </submittedName>
</protein>
<dbReference type="RefSeq" id="WP_015855746.1">
    <property type="nucleotide sequence ID" value="NZ_CATWDO010000011.1"/>
</dbReference>
<sequence length="44" mass="4775">MHAERANAEQKLKAQGYTIDTSYRDPDETSGDQPISPPAKTGAK</sequence>
<dbReference type="EMBL" id="CATZAR010000010">
    <property type="protein sequence ID" value="CAJ0798958.1"/>
    <property type="molecule type" value="Genomic_DNA"/>
</dbReference>
<accession>A0AAD2BU69</accession>
<evidence type="ECO:0000256" key="1">
    <source>
        <dbReference type="SAM" id="MobiDB-lite"/>
    </source>
</evidence>
<feature type="region of interest" description="Disordered" evidence="1">
    <location>
        <begin position="1"/>
        <end position="44"/>
    </location>
</feature>
<evidence type="ECO:0000313" key="2">
    <source>
        <dbReference type="EMBL" id="CAJ0798958.1"/>
    </source>
</evidence>
<keyword evidence="5" id="KW-1185">Reference proteome</keyword>
<gene>
    <name evidence="2" type="ORF">LMG18095_03257</name>
    <name evidence="3" type="ORF">R77560_04378</name>
</gene>
<proteinExistence type="predicted"/>
<comment type="caution">
    <text evidence="3">The sequence shown here is derived from an EMBL/GenBank/DDBJ whole genome shotgun (WGS) entry which is preliminary data.</text>
</comment>
<evidence type="ECO:0000313" key="3">
    <source>
        <dbReference type="EMBL" id="CAJ0806171.1"/>
    </source>
</evidence>
<evidence type="ECO:0000313" key="5">
    <source>
        <dbReference type="Proteomes" id="UP001189773"/>
    </source>
</evidence>
<feature type="compositionally biased region" description="Basic and acidic residues" evidence="1">
    <location>
        <begin position="1"/>
        <end position="12"/>
    </location>
</feature>
<dbReference type="Proteomes" id="UP001189773">
    <property type="component" value="Unassembled WGS sequence"/>
</dbReference>
<name>A0AAD2BU69_9RALS</name>
<organism evidence="3 4">
    <name type="scientific">Ralstonia thomasii</name>
    <dbReference type="NCBI Taxonomy" id="3058596"/>
    <lineage>
        <taxon>Bacteria</taxon>
        <taxon>Pseudomonadati</taxon>
        <taxon>Pseudomonadota</taxon>
        <taxon>Betaproteobacteria</taxon>
        <taxon>Burkholderiales</taxon>
        <taxon>Burkholderiaceae</taxon>
        <taxon>Ralstonia</taxon>
    </lineage>
</organism>
<dbReference type="AlphaFoldDB" id="A0AAD2BU69"/>
<dbReference type="EMBL" id="CATZAZ010000014">
    <property type="protein sequence ID" value="CAJ0806171.1"/>
    <property type="molecule type" value="Genomic_DNA"/>
</dbReference>